<reference evidence="8 9" key="1">
    <citation type="journal article" date="2020" name="G3 (Bethesda)">
        <title>Improved Reference Genome for Cyclotella cryptica CCMP332, a Model for Cell Wall Morphogenesis, Salinity Adaptation, and Lipid Production in Diatoms (Bacillariophyta).</title>
        <authorList>
            <person name="Roberts W.R."/>
            <person name="Downey K.M."/>
            <person name="Ruck E.C."/>
            <person name="Traller J.C."/>
            <person name="Alverson A.J."/>
        </authorList>
    </citation>
    <scope>NUCLEOTIDE SEQUENCE [LARGE SCALE GENOMIC DNA]</scope>
    <source>
        <strain evidence="8 9">CCMP332</strain>
    </source>
</reference>
<keyword evidence="3" id="KW-0862">Zinc</keyword>
<evidence type="ECO:0000313" key="8">
    <source>
        <dbReference type="EMBL" id="KAL3789424.1"/>
    </source>
</evidence>
<dbReference type="GO" id="GO:0008270">
    <property type="term" value="F:zinc ion binding"/>
    <property type="evidence" value="ECO:0007669"/>
    <property type="project" value="UniProtKB-KW"/>
</dbReference>
<feature type="compositionally biased region" description="Polar residues" evidence="5">
    <location>
        <begin position="121"/>
        <end position="135"/>
    </location>
</feature>
<dbReference type="AlphaFoldDB" id="A0ABD3PNW2"/>
<evidence type="ECO:0000256" key="1">
    <source>
        <dbReference type="ARBA" id="ARBA00022723"/>
    </source>
</evidence>
<keyword evidence="6" id="KW-0812">Transmembrane</keyword>
<dbReference type="SUPFAM" id="SSF57850">
    <property type="entry name" value="RING/U-box"/>
    <property type="match status" value="1"/>
</dbReference>
<dbReference type="Pfam" id="PF13639">
    <property type="entry name" value="zf-RING_2"/>
    <property type="match status" value="1"/>
</dbReference>
<keyword evidence="1" id="KW-0479">Metal-binding</keyword>
<feature type="domain" description="RING-type" evidence="7">
    <location>
        <begin position="223"/>
        <end position="269"/>
    </location>
</feature>
<evidence type="ECO:0000256" key="2">
    <source>
        <dbReference type="ARBA" id="ARBA00022771"/>
    </source>
</evidence>
<evidence type="ECO:0000256" key="6">
    <source>
        <dbReference type="SAM" id="Phobius"/>
    </source>
</evidence>
<accession>A0ABD3PNW2</accession>
<evidence type="ECO:0000256" key="4">
    <source>
        <dbReference type="PROSITE-ProRule" id="PRU00175"/>
    </source>
</evidence>
<dbReference type="InterPro" id="IPR013083">
    <property type="entry name" value="Znf_RING/FYVE/PHD"/>
</dbReference>
<keyword evidence="9" id="KW-1185">Reference proteome</keyword>
<feature type="region of interest" description="Disordered" evidence="5">
    <location>
        <begin position="153"/>
        <end position="173"/>
    </location>
</feature>
<evidence type="ECO:0000256" key="3">
    <source>
        <dbReference type="ARBA" id="ARBA00022833"/>
    </source>
</evidence>
<evidence type="ECO:0000313" key="9">
    <source>
        <dbReference type="Proteomes" id="UP001516023"/>
    </source>
</evidence>
<keyword evidence="6" id="KW-1133">Transmembrane helix</keyword>
<dbReference type="PANTHER" id="PTHR15710:SF196">
    <property type="entry name" value="F6A14.12 PROTEIN-RELATED"/>
    <property type="match status" value="1"/>
</dbReference>
<dbReference type="PANTHER" id="PTHR15710">
    <property type="entry name" value="E3 UBIQUITIN-PROTEIN LIGASE PRAJA"/>
    <property type="match status" value="1"/>
</dbReference>
<dbReference type="Gene3D" id="3.30.40.10">
    <property type="entry name" value="Zinc/RING finger domain, C3HC4 (zinc finger)"/>
    <property type="match status" value="1"/>
</dbReference>
<keyword evidence="6" id="KW-0472">Membrane</keyword>
<name>A0ABD3PNW2_9STRA</name>
<evidence type="ECO:0000259" key="7">
    <source>
        <dbReference type="PROSITE" id="PS50089"/>
    </source>
</evidence>
<sequence length="277" mass="31438">MDRDVPALQPIYFIYLAAWIVPFCICIASARRYCLRDGTTTRTDLDWSALHRIHNYRYNEERHQTPESRQARNELVRKYLNTKQITRVQSVVELIQDLASHPPNEEKNKNKDKADADKVAQSRNDTTSDCENSTSHPDDGLCINISHCVSDDTGDTNNTSESLSNETPIDAKDGMSKVNINTSPDQPTSLVIESVSSQHSTILPQDNTVADIQEGMSDNRTFCAICLQSFLPMDKIAWTKEDKLECFHVFHEGCLVSWLHWHDDCPLCRRVIVGADL</sequence>
<dbReference type="InterPro" id="IPR001841">
    <property type="entry name" value="Znf_RING"/>
</dbReference>
<dbReference type="EMBL" id="JABMIG020000141">
    <property type="protein sequence ID" value="KAL3789424.1"/>
    <property type="molecule type" value="Genomic_DNA"/>
</dbReference>
<gene>
    <name evidence="8" type="ORF">HJC23_001972</name>
</gene>
<feature type="transmembrane region" description="Helical" evidence="6">
    <location>
        <begin position="12"/>
        <end position="30"/>
    </location>
</feature>
<protein>
    <recommendedName>
        <fullName evidence="7">RING-type domain-containing protein</fullName>
    </recommendedName>
</protein>
<feature type="compositionally biased region" description="Basic and acidic residues" evidence="5">
    <location>
        <begin position="103"/>
        <end position="120"/>
    </location>
</feature>
<comment type="caution">
    <text evidence="8">The sequence shown here is derived from an EMBL/GenBank/DDBJ whole genome shotgun (WGS) entry which is preliminary data.</text>
</comment>
<feature type="compositionally biased region" description="Polar residues" evidence="5">
    <location>
        <begin position="155"/>
        <end position="167"/>
    </location>
</feature>
<dbReference type="Proteomes" id="UP001516023">
    <property type="component" value="Unassembled WGS sequence"/>
</dbReference>
<keyword evidence="2 4" id="KW-0863">Zinc-finger</keyword>
<feature type="region of interest" description="Disordered" evidence="5">
    <location>
        <begin position="99"/>
        <end position="136"/>
    </location>
</feature>
<proteinExistence type="predicted"/>
<dbReference type="PROSITE" id="PS50089">
    <property type="entry name" value="ZF_RING_2"/>
    <property type="match status" value="1"/>
</dbReference>
<organism evidence="8 9">
    <name type="scientific">Cyclotella cryptica</name>
    <dbReference type="NCBI Taxonomy" id="29204"/>
    <lineage>
        <taxon>Eukaryota</taxon>
        <taxon>Sar</taxon>
        <taxon>Stramenopiles</taxon>
        <taxon>Ochrophyta</taxon>
        <taxon>Bacillariophyta</taxon>
        <taxon>Coscinodiscophyceae</taxon>
        <taxon>Thalassiosirophycidae</taxon>
        <taxon>Stephanodiscales</taxon>
        <taxon>Stephanodiscaceae</taxon>
        <taxon>Cyclotella</taxon>
    </lineage>
</organism>
<evidence type="ECO:0000256" key="5">
    <source>
        <dbReference type="SAM" id="MobiDB-lite"/>
    </source>
</evidence>